<organism evidence="1 2">
    <name type="scientific">Burkholderia multivorans (strain ATCC 17616 / 249)</name>
    <dbReference type="NCBI Taxonomy" id="395019"/>
    <lineage>
        <taxon>Bacteria</taxon>
        <taxon>Pseudomonadati</taxon>
        <taxon>Pseudomonadota</taxon>
        <taxon>Betaproteobacteria</taxon>
        <taxon>Burkholderiales</taxon>
        <taxon>Burkholderiaceae</taxon>
        <taxon>Burkholderia</taxon>
        <taxon>Burkholderia cepacia complex</taxon>
    </lineage>
</organism>
<evidence type="ECO:0000313" key="2">
    <source>
        <dbReference type="Proteomes" id="UP000008815"/>
    </source>
</evidence>
<dbReference type="EMBL" id="AP009385">
    <property type="protein sequence ID" value="BAG42141.1"/>
    <property type="molecule type" value="Genomic_DNA"/>
</dbReference>
<dbReference type="Proteomes" id="UP000008815">
    <property type="component" value="Chromosome 1"/>
</dbReference>
<reference evidence="1 2" key="1">
    <citation type="submission" date="2007-04" db="EMBL/GenBank/DDBJ databases">
        <title>Complete genome sequence of Burkholderia multivorans ATCC 17616.</title>
        <authorList>
            <person name="Ohtsubo Y."/>
            <person name="Yamashita A."/>
            <person name="Kurokawa K."/>
            <person name="Takami H."/>
            <person name="Yuhara S."/>
            <person name="Nishiyama E."/>
            <person name="Endo R."/>
            <person name="Miyazaki R."/>
            <person name="Ono A."/>
            <person name="Yano K."/>
            <person name="Ito M."/>
            <person name="Sota M."/>
            <person name="Yuji N."/>
            <person name="Hattori M."/>
            <person name="Tsuda M."/>
        </authorList>
    </citation>
    <scope>NUCLEOTIDE SEQUENCE [LARGE SCALE GENOMIC DNA]</scope>
    <source>
        <strain evidence="2">ATCC 17616 / 249</strain>
    </source>
</reference>
<sequence length="137" mass="15069">MQRQVLQAACRPDYRDAPHGLRISFQTRTCTATHAMTRAPGANRTAMAIADRLDGLRAQRFDGARAVSRARVAAHGNGASPGDRSLHVRRHSTLRDAAYACRARRTACGVTVARARRLPSRLARCRPARPDILKETT</sequence>
<protein>
    <submittedName>
        <fullName evidence="1">Uncharacterized protein</fullName>
    </submittedName>
</protein>
<evidence type="ECO:0000313" key="1">
    <source>
        <dbReference type="EMBL" id="BAG42141.1"/>
    </source>
</evidence>
<dbReference type="STRING" id="395019.BMULJ_00164"/>
<proteinExistence type="predicted"/>
<dbReference type="KEGG" id="bmj:BMULJ_00164"/>
<gene>
    <name evidence="1" type="ordered locus">BMULJ_00164</name>
</gene>
<keyword evidence="2" id="KW-1185">Reference proteome</keyword>
<dbReference type="AlphaFoldDB" id="A0A0H3KJU2"/>
<name>A0A0H3KJU2_BURM1</name>
<dbReference type="HOGENOM" id="CLU_1861422_0_0_4"/>
<accession>A0A0H3KJU2</accession>